<sequence>MEGLFTGPLVVVVAYWVAVSTLLLTVVLLTTILLMRVRTQWRERRDAQSMQYWSQVLRQELETPGVPTRKLERREAPGFIEAWNAIHEPLDDAASRRLVPLGQRVGLADTAPRLLRGSYHDRAMAIIALGHLRDGGMFDTIAKHLTDHSPIVSLCAARALSQIDPARAMAMFVPLILERDDWVQGSVARILAENQDGSAVRELSNALLRANSDTALKLVRFLSDIDPERAAAVIRELMQSDVDDRVISVCLQLVNDRQDIEQVRGFLQVARWHIRMHAASALARIGDASDHVRLEPLLSDSVWWVRYRAAQALLMLPGMDEHKMRAVRERVNDPYGRDIIDHVLSEQSMRAGV</sequence>
<dbReference type="RefSeq" id="WP_054659544.1">
    <property type="nucleotide sequence ID" value="NZ_BAZI01000198.1"/>
</dbReference>
<dbReference type="InterPro" id="IPR016024">
    <property type="entry name" value="ARM-type_fold"/>
</dbReference>
<dbReference type="InterPro" id="IPR011989">
    <property type="entry name" value="ARM-like"/>
</dbReference>
<dbReference type="Pfam" id="PF13646">
    <property type="entry name" value="HEAT_2"/>
    <property type="match status" value="2"/>
</dbReference>
<keyword evidence="1" id="KW-1133">Transmembrane helix</keyword>
<protein>
    <recommendedName>
        <fullName evidence="4">HEAT repeat domain-containing protein</fullName>
    </recommendedName>
</protein>
<evidence type="ECO:0008006" key="4">
    <source>
        <dbReference type="Google" id="ProtNLM"/>
    </source>
</evidence>
<evidence type="ECO:0000256" key="1">
    <source>
        <dbReference type="SAM" id="Phobius"/>
    </source>
</evidence>
<gene>
    <name evidence="2" type="ORF">ARC78_02940</name>
</gene>
<dbReference type="EMBL" id="LLXS01000004">
    <property type="protein sequence ID" value="KRG45159.1"/>
    <property type="molecule type" value="Genomic_DNA"/>
</dbReference>
<dbReference type="Gene3D" id="1.25.10.10">
    <property type="entry name" value="Leucine-rich Repeat Variant"/>
    <property type="match status" value="2"/>
</dbReference>
<keyword evidence="3" id="KW-1185">Reference proteome</keyword>
<feature type="transmembrane region" description="Helical" evidence="1">
    <location>
        <begin position="12"/>
        <end position="35"/>
    </location>
</feature>
<dbReference type="OrthoDB" id="9801841at2"/>
<evidence type="ECO:0000313" key="2">
    <source>
        <dbReference type="EMBL" id="KRG45159.1"/>
    </source>
</evidence>
<dbReference type="SUPFAM" id="SSF48371">
    <property type="entry name" value="ARM repeat"/>
    <property type="match status" value="1"/>
</dbReference>
<dbReference type="AlphaFoldDB" id="A0A0R0AV03"/>
<comment type="caution">
    <text evidence="2">The sequence shown here is derived from an EMBL/GenBank/DDBJ whole genome shotgun (WGS) entry which is preliminary data.</text>
</comment>
<reference evidence="2 3" key="1">
    <citation type="submission" date="2015-10" db="EMBL/GenBank/DDBJ databases">
        <title>Genome sequencing and analysis of members of genus Stenotrophomonas.</title>
        <authorList>
            <person name="Patil P.P."/>
            <person name="Midha S."/>
            <person name="Patil P.B."/>
        </authorList>
    </citation>
    <scope>NUCLEOTIDE SEQUENCE [LARGE SCALE GENOMIC DNA]</scope>
    <source>
        <strain evidence="2 3">JCM 9942</strain>
    </source>
</reference>
<accession>A0A0R0AV03</accession>
<name>A0A0R0AV03_9GAMM</name>
<organism evidence="2 3">
    <name type="scientific">Stenotrophomonas pictorum JCM 9942</name>
    <dbReference type="NCBI Taxonomy" id="1236960"/>
    <lineage>
        <taxon>Bacteria</taxon>
        <taxon>Pseudomonadati</taxon>
        <taxon>Pseudomonadota</taxon>
        <taxon>Gammaproteobacteria</taxon>
        <taxon>Lysobacterales</taxon>
        <taxon>Lysobacteraceae</taxon>
        <taxon>Stenotrophomonas</taxon>
    </lineage>
</organism>
<evidence type="ECO:0000313" key="3">
    <source>
        <dbReference type="Proteomes" id="UP000050836"/>
    </source>
</evidence>
<dbReference type="Proteomes" id="UP000050836">
    <property type="component" value="Unassembled WGS sequence"/>
</dbReference>
<keyword evidence="1" id="KW-0812">Transmembrane</keyword>
<keyword evidence="1" id="KW-0472">Membrane</keyword>
<proteinExistence type="predicted"/>